<evidence type="ECO:0000313" key="8">
    <source>
        <dbReference type="Proteomes" id="UP001269375"/>
    </source>
</evidence>
<dbReference type="SMART" id="SM01144">
    <property type="entry name" value="DTW"/>
    <property type="match status" value="1"/>
</dbReference>
<dbReference type="PANTHER" id="PTHR21392">
    <property type="entry name" value="TRNA-URIDINE AMINOCARBOXYPROPYLTRANSFERASE 2"/>
    <property type="match status" value="1"/>
</dbReference>
<keyword evidence="8" id="KW-1185">Reference proteome</keyword>
<dbReference type="InterPro" id="IPR039262">
    <property type="entry name" value="DTWD2/TAPT"/>
</dbReference>
<feature type="domain" description="DTW" evidence="6">
    <location>
        <begin position="21"/>
        <end position="218"/>
    </location>
</feature>
<evidence type="ECO:0000256" key="4">
    <source>
        <dbReference type="ARBA" id="ARBA00022694"/>
    </source>
</evidence>
<organism evidence="7 8">
    <name type="scientific">Larsenimonas suaedae</name>
    <dbReference type="NCBI Taxonomy" id="1851019"/>
    <lineage>
        <taxon>Bacteria</taxon>
        <taxon>Pseudomonadati</taxon>
        <taxon>Pseudomonadota</taxon>
        <taxon>Gammaproteobacteria</taxon>
        <taxon>Oceanospirillales</taxon>
        <taxon>Halomonadaceae</taxon>
        <taxon>Larsenimonas</taxon>
    </lineage>
</organism>
<comment type="caution">
    <text evidence="7">The sequence shown here is derived from an EMBL/GenBank/DDBJ whole genome shotgun (WGS) entry which is preliminary data.</text>
</comment>
<accession>A0ABU1GU51</accession>
<keyword evidence="4" id="KW-0819">tRNA processing</keyword>
<feature type="region of interest" description="Disordered" evidence="5">
    <location>
        <begin position="219"/>
        <end position="239"/>
    </location>
</feature>
<evidence type="ECO:0000256" key="1">
    <source>
        <dbReference type="ARBA" id="ARBA00012386"/>
    </source>
</evidence>
<dbReference type="Proteomes" id="UP001269375">
    <property type="component" value="Unassembled WGS sequence"/>
</dbReference>
<dbReference type="Pfam" id="PF03942">
    <property type="entry name" value="DTW"/>
    <property type="match status" value="1"/>
</dbReference>
<name>A0ABU1GU51_9GAMM</name>
<dbReference type="RefSeq" id="WP_251592200.1">
    <property type="nucleotide sequence ID" value="NZ_JAMLJI010000002.1"/>
</dbReference>
<proteinExistence type="predicted"/>
<evidence type="ECO:0000256" key="2">
    <source>
        <dbReference type="ARBA" id="ARBA00022679"/>
    </source>
</evidence>
<evidence type="ECO:0000256" key="5">
    <source>
        <dbReference type="SAM" id="MobiDB-lite"/>
    </source>
</evidence>
<evidence type="ECO:0000259" key="6">
    <source>
        <dbReference type="SMART" id="SM01144"/>
    </source>
</evidence>
<dbReference type="PANTHER" id="PTHR21392:SF1">
    <property type="entry name" value="TRNA-URIDINE AMINOCARBOXYPROPYLTRANSFERASE"/>
    <property type="match status" value="1"/>
</dbReference>
<gene>
    <name evidence="7" type="ORF">QC825_03285</name>
</gene>
<sequence>MNEPVSSSGHPPKPFNARGSFVVRCPTCRMPERNCLCPYKVTTESRARFVLLTHRLEHNKPTNTGRLIRDCLPETPVFTWSRTEHDPELLTLLNDPAYLPLIIFPDDQPDYADRVVGPDAVERALEQTRRPLFILLDGTWRQARKMFRKSPYLQDLNVLPLSSTRTTRYRLRKSASDAHLCTAEVGAELLTLAGDARAAQVLDDYFDIFNTCYAESRRHHTTETSTPAMERQLARKHQR</sequence>
<dbReference type="InterPro" id="IPR005636">
    <property type="entry name" value="DTW"/>
</dbReference>
<reference evidence="7 8" key="1">
    <citation type="submission" date="2023-04" db="EMBL/GenBank/DDBJ databases">
        <title>A long-awaited taxogenomic arrangement of the family Halomonadaceae.</title>
        <authorList>
            <person name="De La Haba R."/>
            <person name="Chuvochina M."/>
            <person name="Wittouck S."/>
            <person name="Arahal D.R."/>
            <person name="Sanchez-Porro C."/>
            <person name="Hugenholtz P."/>
            <person name="Ventosa A."/>
        </authorList>
    </citation>
    <scope>NUCLEOTIDE SEQUENCE [LARGE SCALE GENOMIC DNA]</scope>
    <source>
        <strain evidence="7 8">DSM 22428</strain>
    </source>
</reference>
<keyword evidence="3" id="KW-0949">S-adenosyl-L-methionine</keyword>
<evidence type="ECO:0000313" key="7">
    <source>
        <dbReference type="EMBL" id="MDR5895101.1"/>
    </source>
</evidence>
<evidence type="ECO:0000256" key="3">
    <source>
        <dbReference type="ARBA" id="ARBA00022691"/>
    </source>
</evidence>
<protein>
    <recommendedName>
        <fullName evidence="1">tRNA-uridine aminocarboxypropyltransferase</fullName>
        <ecNumber evidence="1">2.5.1.25</ecNumber>
    </recommendedName>
</protein>
<dbReference type="EC" id="2.5.1.25" evidence="1"/>
<dbReference type="EMBL" id="JARWAO010000001">
    <property type="protein sequence ID" value="MDR5895101.1"/>
    <property type="molecule type" value="Genomic_DNA"/>
</dbReference>
<keyword evidence="2" id="KW-0808">Transferase</keyword>